<accession>A0A9D1STG2</accession>
<dbReference type="SUPFAM" id="SSF53774">
    <property type="entry name" value="Glutaminase/Asparaginase"/>
    <property type="match status" value="1"/>
</dbReference>
<dbReference type="PROSITE" id="PS00144">
    <property type="entry name" value="ASN_GLN_ASE_1"/>
    <property type="match status" value="1"/>
</dbReference>
<dbReference type="AlphaFoldDB" id="A0A9D1STG2"/>
<dbReference type="PRINTS" id="PR00139">
    <property type="entry name" value="ASNGLNASE"/>
</dbReference>
<dbReference type="Proteomes" id="UP000824128">
    <property type="component" value="Unassembled WGS sequence"/>
</dbReference>
<evidence type="ECO:0000256" key="8">
    <source>
        <dbReference type="PROSITE-ProRule" id="PRU10100"/>
    </source>
</evidence>
<dbReference type="Pfam" id="PF00710">
    <property type="entry name" value="Asparaginase"/>
    <property type="match status" value="1"/>
</dbReference>
<dbReference type="InterPro" id="IPR027473">
    <property type="entry name" value="L-asparaginase_C"/>
</dbReference>
<dbReference type="NCBIfam" id="TIGR00519">
    <property type="entry name" value="asnASE_I"/>
    <property type="match status" value="1"/>
</dbReference>
<dbReference type="PANTHER" id="PTHR11707:SF28">
    <property type="entry name" value="60 KDA LYSOPHOSPHOLIPASE"/>
    <property type="match status" value="1"/>
</dbReference>
<organism evidence="11 12">
    <name type="scientific">Candidatus Aphodomorpha intestinavium</name>
    <dbReference type="NCBI Taxonomy" id="2840672"/>
    <lineage>
        <taxon>Bacteria</taxon>
        <taxon>Bacillati</taxon>
        <taxon>Bacillota</taxon>
        <taxon>Clostridia</taxon>
        <taxon>Eubacteriales</taxon>
        <taxon>Candidatus Aphodomorpha</taxon>
    </lineage>
</organism>
<evidence type="ECO:0000256" key="3">
    <source>
        <dbReference type="ARBA" id="ARBA00022801"/>
    </source>
</evidence>
<dbReference type="Gene3D" id="3.40.50.40">
    <property type="match status" value="1"/>
</dbReference>
<dbReference type="InterPro" id="IPR006034">
    <property type="entry name" value="Asparaginase/glutaminase-like"/>
</dbReference>
<proteinExistence type="inferred from homology"/>
<feature type="binding site" evidence="6">
    <location>
        <position position="58"/>
    </location>
    <ligand>
        <name>substrate</name>
    </ligand>
</feature>
<dbReference type="PANTHER" id="PTHR11707">
    <property type="entry name" value="L-ASPARAGINASE"/>
    <property type="match status" value="1"/>
</dbReference>
<evidence type="ECO:0000256" key="7">
    <source>
        <dbReference type="PROSITE-ProRule" id="PRU10099"/>
    </source>
</evidence>
<dbReference type="GO" id="GO:0006520">
    <property type="term" value="P:amino acid metabolic process"/>
    <property type="evidence" value="ECO:0007669"/>
    <property type="project" value="InterPro"/>
</dbReference>
<dbReference type="Gene3D" id="3.40.50.1170">
    <property type="entry name" value="L-asparaginase, N-terminal domain"/>
    <property type="match status" value="1"/>
</dbReference>
<evidence type="ECO:0000259" key="9">
    <source>
        <dbReference type="Pfam" id="PF00710"/>
    </source>
</evidence>
<evidence type="ECO:0000313" key="12">
    <source>
        <dbReference type="Proteomes" id="UP000824128"/>
    </source>
</evidence>
<dbReference type="EC" id="3.5.1.1" evidence="2"/>
<feature type="active site" evidence="7">
    <location>
        <position position="16"/>
    </location>
</feature>
<name>A0A9D1STG2_9FIRM</name>
<dbReference type="PROSITE" id="PS51732">
    <property type="entry name" value="ASN_GLN_ASE_3"/>
    <property type="match status" value="1"/>
</dbReference>
<dbReference type="InterPro" id="IPR006033">
    <property type="entry name" value="AsnA_fam"/>
</dbReference>
<reference evidence="11" key="2">
    <citation type="journal article" date="2021" name="PeerJ">
        <title>Extensive microbial diversity within the chicken gut microbiome revealed by metagenomics and culture.</title>
        <authorList>
            <person name="Gilroy R."/>
            <person name="Ravi A."/>
            <person name="Getino M."/>
            <person name="Pursley I."/>
            <person name="Horton D.L."/>
            <person name="Alikhan N.F."/>
            <person name="Baker D."/>
            <person name="Gharbi K."/>
            <person name="Hall N."/>
            <person name="Watson M."/>
            <person name="Adriaenssens E.M."/>
            <person name="Foster-Nyarko E."/>
            <person name="Jarju S."/>
            <person name="Secka A."/>
            <person name="Antonio M."/>
            <person name="Oren A."/>
            <person name="Chaudhuri R.R."/>
            <person name="La Ragione R."/>
            <person name="Hildebrand F."/>
            <person name="Pallen M.J."/>
        </authorList>
    </citation>
    <scope>NUCLEOTIDE SEQUENCE</scope>
    <source>
        <strain evidence="11">ChiGjej2B2-16831</strain>
    </source>
</reference>
<reference evidence="11" key="1">
    <citation type="submission" date="2020-10" db="EMBL/GenBank/DDBJ databases">
        <authorList>
            <person name="Gilroy R."/>
        </authorList>
    </citation>
    <scope>NUCLEOTIDE SEQUENCE</scope>
    <source>
        <strain evidence="11">ChiGjej2B2-16831</strain>
    </source>
</reference>
<comment type="caution">
    <text evidence="11">The sequence shown here is derived from an EMBL/GenBank/DDBJ whole genome shotgun (WGS) entry which is preliminary data.</text>
</comment>
<evidence type="ECO:0000259" key="10">
    <source>
        <dbReference type="Pfam" id="PF17763"/>
    </source>
</evidence>
<evidence type="ECO:0000313" key="11">
    <source>
        <dbReference type="EMBL" id="HIU94554.1"/>
    </source>
</evidence>
<dbReference type="Pfam" id="PF17763">
    <property type="entry name" value="Asparaginase_C"/>
    <property type="match status" value="1"/>
</dbReference>
<dbReference type="FunFam" id="3.40.50.1170:FF:000001">
    <property type="entry name" value="L-asparaginase 2"/>
    <property type="match status" value="1"/>
</dbReference>
<comment type="similarity">
    <text evidence="1">Belongs to the asparaginase 1 family.</text>
</comment>
<feature type="domain" description="L-asparaginase N-terminal" evidence="9">
    <location>
        <begin position="7"/>
        <end position="185"/>
    </location>
</feature>
<comment type="catalytic activity">
    <reaction evidence="4">
        <text>L-asparagine + H2O = L-aspartate + NH4(+)</text>
        <dbReference type="Rhea" id="RHEA:21016"/>
        <dbReference type="ChEBI" id="CHEBI:15377"/>
        <dbReference type="ChEBI" id="CHEBI:28938"/>
        <dbReference type="ChEBI" id="CHEBI:29991"/>
        <dbReference type="ChEBI" id="CHEBI:58048"/>
        <dbReference type="EC" id="3.5.1.1"/>
    </reaction>
</comment>
<dbReference type="SFLD" id="SFLDS00057">
    <property type="entry name" value="Glutaminase/Asparaginase"/>
    <property type="match status" value="1"/>
</dbReference>
<dbReference type="GO" id="GO:0004067">
    <property type="term" value="F:asparaginase activity"/>
    <property type="evidence" value="ECO:0007669"/>
    <property type="project" value="UniProtKB-UniRule"/>
</dbReference>
<feature type="active site" description="O-isoaspartyl threonine intermediate" evidence="5">
    <location>
        <position position="16"/>
    </location>
</feature>
<dbReference type="PROSITE" id="PS00917">
    <property type="entry name" value="ASN_GLN_ASE_2"/>
    <property type="match status" value="1"/>
</dbReference>
<protein>
    <recommendedName>
        <fullName evidence="2">asparaginase</fullName>
        <ecNumber evidence="2">3.5.1.1</ecNumber>
    </recommendedName>
</protein>
<gene>
    <name evidence="11" type="ORF">IAD24_05275</name>
</gene>
<dbReference type="PIRSF" id="PIRSF001220">
    <property type="entry name" value="L-ASNase_gatD"/>
    <property type="match status" value="1"/>
</dbReference>
<dbReference type="InterPro" id="IPR020827">
    <property type="entry name" value="Asparaginase/glutaminase_AS1"/>
</dbReference>
<dbReference type="InterPro" id="IPR037152">
    <property type="entry name" value="L-asparaginase_N_sf"/>
</dbReference>
<feature type="binding site" evidence="6">
    <location>
        <begin position="89"/>
        <end position="90"/>
    </location>
    <ligand>
        <name>substrate</name>
    </ligand>
</feature>
<dbReference type="InterPro" id="IPR041725">
    <property type="entry name" value="L-asparaginase_I"/>
</dbReference>
<dbReference type="InterPro" id="IPR040919">
    <property type="entry name" value="Asparaginase_C"/>
</dbReference>
<dbReference type="InterPro" id="IPR036152">
    <property type="entry name" value="Asp/glu_Ase-like_sf"/>
</dbReference>
<evidence type="ECO:0000256" key="5">
    <source>
        <dbReference type="PIRSR" id="PIRSR001220-1"/>
    </source>
</evidence>
<feature type="domain" description="Asparaginase/glutaminase C-terminal" evidence="10">
    <location>
        <begin position="207"/>
        <end position="322"/>
    </location>
</feature>
<evidence type="ECO:0000256" key="6">
    <source>
        <dbReference type="PIRSR" id="PIRSR001220-2"/>
    </source>
</evidence>
<sequence length="338" mass="36594">MERDRKRICMITTGGTIASSESGEGLAPSLRPADILRRLRLPEGLCRVEAAEVCRIDSTDVTPAHWLAMAEAIRQRYDACDGFVVLHGTDTMAYTAAALSYLIQRSPKPIVLTGAQRPIDRESTDSKTNLLDAFRYACADAASGVQIVFDGRVITGTRARKVRTKSFHAFSSINFPELAVLCDGQLLQYIEEPRPDGPVFYGALNGRVALLKLIPGVDAALLGHLLQRNDAVIVESYGVGGVPTAGGFLERITRAAAQGKTVVMTTQVPNEGSDIGLYRVGSRLKGVPGVLEAYDMTTEAVVTKLMWILGQTRDSAAVRRLFYTPVAHDILYPGARGD</sequence>
<evidence type="ECO:0000256" key="2">
    <source>
        <dbReference type="ARBA" id="ARBA00012920"/>
    </source>
</evidence>
<evidence type="ECO:0000256" key="4">
    <source>
        <dbReference type="ARBA" id="ARBA00049366"/>
    </source>
</evidence>
<dbReference type="SMART" id="SM00870">
    <property type="entry name" value="Asparaginase"/>
    <property type="match status" value="1"/>
</dbReference>
<keyword evidence="3" id="KW-0378">Hydrolase</keyword>
<dbReference type="PIRSF" id="PIRSF500176">
    <property type="entry name" value="L_ASNase"/>
    <property type="match status" value="1"/>
</dbReference>
<evidence type="ECO:0000256" key="1">
    <source>
        <dbReference type="ARBA" id="ARBA00010518"/>
    </source>
</evidence>
<feature type="active site" evidence="8">
    <location>
        <position position="89"/>
    </location>
</feature>
<dbReference type="InterPro" id="IPR027475">
    <property type="entry name" value="Asparaginase/glutaminase_AS2"/>
</dbReference>
<dbReference type="CDD" id="cd08963">
    <property type="entry name" value="L-asparaginase_I"/>
    <property type="match status" value="1"/>
</dbReference>
<dbReference type="EMBL" id="DVNZ01000166">
    <property type="protein sequence ID" value="HIU94554.1"/>
    <property type="molecule type" value="Genomic_DNA"/>
</dbReference>
<dbReference type="InterPro" id="IPR027474">
    <property type="entry name" value="L-asparaginase_N"/>
</dbReference>